<gene>
    <name evidence="2" type="ORF">AGOS_ADL140C</name>
</gene>
<evidence type="ECO:0000256" key="1">
    <source>
        <dbReference type="SAM" id="MobiDB-lite"/>
    </source>
</evidence>
<reference evidence="3" key="2">
    <citation type="journal article" date="2013" name="G3 (Bethesda)">
        <title>Genomes of Ashbya fungi isolated from insects reveal four mating-type loci, numerous translocations, lack of transposons, and distinct gene duplications.</title>
        <authorList>
            <person name="Dietrich F.S."/>
            <person name="Voegeli S."/>
            <person name="Kuo S."/>
            <person name="Philippsen P."/>
        </authorList>
    </citation>
    <scope>GENOME REANNOTATION</scope>
    <source>
        <strain evidence="3">ATCC 10895 / CBS 109.51 / FGSC 9923 / NRRL Y-1056</strain>
    </source>
</reference>
<reference evidence="2 3" key="1">
    <citation type="journal article" date="2004" name="Science">
        <title>The Ashbya gossypii genome as a tool for mapping the ancient Saccharomyces cerevisiae genome.</title>
        <authorList>
            <person name="Dietrich F.S."/>
            <person name="Voegeli S."/>
            <person name="Brachat S."/>
            <person name="Lerch A."/>
            <person name="Gates K."/>
            <person name="Steiner S."/>
            <person name="Mohr C."/>
            <person name="Pohlmann R."/>
            <person name="Luedi P."/>
            <person name="Choi S."/>
            <person name="Wing R.A."/>
            <person name="Flavier A."/>
            <person name="Gaffney T.D."/>
            <person name="Philippsen P."/>
        </authorList>
    </citation>
    <scope>NUCLEOTIDE SEQUENCE [LARGE SCALE GENOMIC DNA]</scope>
    <source>
        <strain evidence="3">ATCC 10895 / CBS 109.51 / FGSC 9923 / NRRL Y-1056</strain>
    </source>
</reference>
<dbReference type="AlphaFoldDB" id="Q75AR0"/>
<name>Q75AR0_EREGS</name>
<dbReference type="InParanoid" id="Q75AR0"/>
<accession>Q75AR0</accession>
<sequence>MASRRSSDAGVKAMEVESEGHERVESSTAQQRESEREQSPQAAKVRKVAAAVEREVTAVAPRQASRPARGVPTAARAAQPGEKFQPLHQKPASALNVHAKGVGSVHKSLHKAMFKKALPSQQLKDKFASPTDSMLSPCTQKLNQHKSRLFKAAVKPTRLNFAQAKADSDEELEDV</sequence>
<feature type="compositionally biased region" description="Low complexity" evidence="1">
    <location>
        <begin position="39"/>
        <end position="51"/>
    </location>
</feature>
<organism evidence="2 3">
    <name type="scientific">Eremothecium gossypii (strain ATCC 10895 / CBS 109.51 / FGSC 9923 / NRRL Y-1056)</name>
    <name type="common">Yeast</name>
    <name type="synonym">Ashbya gossypii</name>
    <dbReference type="NCBI Taxonomy" id="284811"/>
    <lineage>
        <taxon>Eukaryota</taxon>
        <taxon>Fungi</taxon>
        <taxon>Dikarya</taxon>
        <taxon>Ascomycota</taxon>
        <taxon>Saccharomycotina</taxon>
        <taxon>Saccharomycetes</taxon>
        <taxon>Saccharomycetales</taxon>
        <taxon>Saccharomycetaceae</taxon>
        <taxon>Eremothecium</taxon>
    </lineage>
</organism>
<dbReference type="OrthoDB" id="5578329at2759"/>
<dbReference type="eggNOG" id="ENOG502SAUW">
    <property type="taxonomic scope" value="Eukaryota"/>
</dbReference>
<dbReference type="STRING" id="284811.Q75AR0"/>
<feature type="region of interest" description="Disordered" evidence="1">
    <location>
        <begin position="1"/>
        <end position="84"/>
    </location>
</feature>
<proteinExistence type="predicted"/>
<dbReference type="GeneID" id="4620098"/>
<evidence type="ECO:0000313" key="2">
    <source>
        <dbReference type="EMBL" id="AAS51780.2"/>
    </source>
</evidence>
<dbReference type="Proteomes" id="UP000000591">
    <property type="component" value="Chromosome IV"/>
</dbReference>
<dbReference type="Pfam" id="PF05032">
    <property type="entry name" value="Spo12"/>
    <property type="match status" value="1"/>
</dbReference>
<feature type="compositionally biased region" description="Basic and acidic residues" evidence="1">
    <location>
        <begin position="14"/>
        <end position="25"/>
    </location>
</feature>
<evidence type="ECO:0000313" key="3">
    <source>
        <dbReference type="Proteomes" id="UP000000591"/>
    </source>
</evidence>
<dbReference type="KEGG" id="ago:AGOS_ADL140C"/>
<dbReference type="InterPro" id="IPR007727">
    <property type="entry name" value="Spo12"/>
</dbReference>
<protein>
    <submittedName>
        <fullName evidence="2">ADL140Cp</fullName>
    </submittedName>
</protein>
<keyword evidence="3" id="KW-1185">Reference proteome</keyword>
<dbReference type="HOGENOM" id="CLU_1532168_0_0_1"/>
<dbReference type="EMBL" id="AE016817">
    <property type="protein sequence ID" value="AAS51780.2"/>
    <property type="molecule type" value="Genomic_DNA"/>
</dbReference>
<dbReference type="FunCoup" id="Q75AR0">
    <property type="interactions" value="22"/>
</dbReference>
<dbReference type="RefSeq" id="NP_983956.2">
    <property type="nucleotide sequence ID" value="NM_209309.2"/>
</dbReference>